<protein>
    <submittedName>
        <fullName evidence="1">Uncharacterized protein</fullName>
    </submittedName>
</protein>
<dbReference type="AlphaFoldDB" id="A0A0F9QA09"/>
<proteinExistence type="predicted"/>
<dbReference type="EMBL" id="LAZR01001685">
    <property type="protein sequence ID" value="KKN40775.1"/>
    <property type="molecule type" value="Genomic_DNA"/>
</dbReference>
<sequence length="47" mass="5600">MKEVEQEWLEVLQILIKYKFANVGTAESISDEIYKIFMDSPNWGYDK</sequence>
<comment type="caution">
    <text evidence="1">The sequence shown here is derived from an EMBL/GenBank/DDBJ whole genome shotgun (WGS) entry which is preliminary data.</text>
</comment>
<reference evidence="1" key="1">
    <citation type="journal article" date="2015" name="Nature">
        <title>Complex archaea that bridge the gap between prokaryotes and eukaryotes.</title>
        <authorList>
            <person name="Spang A."/>
            <person name="Saw J.H."/>
            <person name="Jorgensen S.L."/>
            <person name="Zaremba-Niedzwiedzka K."/>
            <person name="Martijn J."/>
            <person name="Lind A.E."/>
            <person name="van Eijk R."/>
            <person name="Schleper C."/>
            <person name="Guy L."/>
            <person name="Ettema T.J."/>
        </authorList>
    </citation>
    <scope>NUCLEOTIDE SEQUENCE</scope>
</reference>
<name>A0A0F9QA09_9ZZZZ</name>
<organism evidence="1">
    <name type="scientific">marine sediment metagenome</name>
    <dbReference type="NCBI Taxonomy" id="412755"/>
    <lineage>
        <taxon>unclassified sequences</taxon>
        <taxon>metagenomes</taxon>
        <taxon>ecological metagenomes</taxon>
    </lineage>
</organism>
<evidence type="ECO:0000313" key="1">
    <source>
        <dbReference type="EMBL" id="KKN40775.1"/>
    </source>
</evidence>
<accession>A0A0F9QA09</accession>
<gene>
    <name evidence="1" type="ORF">LCGC14_0729910</name>
</gene>